<name>A0A6J5LUX2_9CAUD</name>
<evidence type="ECO:0000256" key="1">
    <source>
        <dbReference type="SAM" id="MobiDB-lite"/>
    </source>
</evidence>
<sequence length="276" mass="31270">MKHNQPDQQIGLYVGGHRGDGVASHIEMFPDAHWYVYEPASENVAELANRFRNHPRVMICPNAVVPDHSKVKQARLHHFGYQHGSDSLAQEVSEQSRAVLESTKYPRGHFSLRGFENVITTDLPNEIAMIANNASRLQQRFRIVALITDCQGLDLSIVKSVRQWLVNGEIEYMQCEVDHDYVPHYTGWPEEFGEVTNAVSAWREFFRGLPYEASSDINGWHYAHETSAEPDFQRDIVFTSRRAISPRNQTSGAAVASDQPNVSSSPTFFGDRVRSI</sequence>
<feature type="compositionally biased region" description="Polar residues" evidence="1">
    <location>
        <begin position="248"/>
        <end position="267"/>
    </location>
</feature>
<accession>A0A6J5LUX2</accession>
<feature type="region of interest" description="Disordered" evidence="1">
    <location>
        <begin position="248"/>
        <end position="276"/>
    </location>
</feature>
<reference evidence="2" key="1">
    <citation type="submission" date="2020-04" db="EMBL/GenBank/DDBJ databases">
        <authorList>
            <person name="Chiriac C."/>
            <person name="Salcher M."/>
            <person name="Ghai R."/>
            <person name="Kavagutti S V."/>
        </authorList>
    </citation>
    <scope>NUCLEOTIDE SEQUENCE</scope>
</reference>
<protein>
    <recommendedName>
        <fullName evidence="3">Methyltransferase FkbM domain-containing protein</fullName>
    </recommendedName>
</protein>
<evidence type="ECO:0000313" key="2">
    <source>
        <dbReference type="EMBL" id="CAB4138245.1"/>
    </source>
</evidence>
<proteinExistence type="predicted"/>
<dbReference type="EMBL" id="LR796342">
    <property type="protein sequence ID" value="CAB4138245.1"/>
    <property type="molecule type" value="Genomic_DNA"/>
</dbReference>
<gene>
    <name evidence="2" type="ORF">UFOVP329_7</name>
</gene>
<evidence type="ECO:0008006" key="3">
    <source>
        <dbReference type="Google" id="ProtNLM"/>
    </source>
</evidence>
<organism evidence="2">
    <name type="scientific">uncultured Caudovirales phage</name>
    <dbReference type="NCBI Taxonomy" id="2100421"/>
    <lineage>
        <taxon>Viruses</taxon>
        <taxon>Duplodnaviria</taxon>
        <taxon>Heunggongvirae</taxon>
        <taxon>Uroviricota</taxon>
        <taxon>Caudoviricetes</taxon>
        <taxon>Peduoviridae</taxon>
        <taxon>Maltschvirus</taxon>
        <taxon>Maltschvirus maltsch</taxon>
    </lineage>
</organism>